<dbReference type="RefSeq" id="WP_031050273.1">
    <property type="nucleotide sequence ID" value="NZ_JBHSPX010000006.1"/>
</dbReference>
<organism evidence="1 2">
    <name type="scientific">Streptomyces ochraceiscleroticus</name>
    <dbReference type="NCBI Taxonomy" id="47761"/>
    <lineage>
        <taxon>Bacteria</taxon>
        <taxon>Bacillati</taxon>
        <taxon>Actinomycetota</taxon>
        <taxon>Actinomycetes</taxon>
        <taxon>Kitasatosporales</taxon>
        <taxon>Streptomycetaceae</taxon>
        <taxon>Streptomyces</taxon>
    </lineage>
</organism>
<evidence type="ECO:0000313" key="1">
    <source>
        <dbReference type="EMBL" id="MFC6065082.1"/>
    </source>
</evidence>
<name>A0ABW1MQ53_9ACTN</name>
<protein>
    <submittedName>
        <fullName evidence="1">Uncharacterized protein</fullName>
    </submittedName>
</protein>
<dbReference type="Proteomes" id="UP001596139">
    <property type="component" value="Unassembled WGS sequence"/>
</dbReference>
<keyword evidence="2" id="KW-1185">Reference proteome</keyword>
<reference evidence="2" key="1">
    <citation type="journal article" date="2019" name="Int. J. Syst. Evol. Microbiol.">
        <title>The Global Catalogue of Microorganisms (GCM) 10K type strain sequencing project: providing services to taxonomists for standard genome sequencing and annotation.</title>
        <authorList>
            <consortium name="The Broad Institute Genomics Platform"/>
            <consortium name="The Broad Institute Genome Sequencing Center for Infectious Disease"/>
            <person name="Wu L."/>
            <person name="Ma J."/>
        </authorList>
    </citation>
    <scope>NUCLEOTIDE SEQUENCE [LARGE SCALE GENOMIC DNA]</scope>
    <source>
        <strain evidence="2">CGMCC 1.15180</strain>
    </source>
</reference>
<accession>A0ABW1MQ53</accession>
<sequence length="225" mass="25551">MFEFIPSTPGDRDHIQQLAELGLKHEYFDLAIRLGEEARDGATKDDPKNAPGTLDYFTRVRTLREALRTQERWRRYDPKQAPLIVNRDKTIAVGVLLGDARTGVPGSPQPRSHRPAGVAKEALVARNQDLTLFPLPEEPTEADEVNLGEDEYAQLATWYLLTYRYVARKQGFVEVRSELSLPSKVGTQGKIDSWSRRILFPAIRIKKTFDYPVAGPDFDVAVEEW</sequence>
<evidence type="ECO:0000313" key="2">
    <source>
        <dbReference type="Proteomes" id="UP001596139"/>
    </source>
</evidence>
<gene>
    <name evidence="1" type="ORF">ACFP4F_21395</name>
</gene>
<proteinExistence type="predicted"/>
<dbReference type="EMBL" id="JBHSPX010000006">
    <property type="protein sequence ID" value="MFC6065082.1"/>
    <property type="molecule type" value="Genomic_DNA"/>
</dbReference>
<comment type="caution">
    <text evidence="1">The sequence shown here is derived from an EMBL/GenBank/DDBJ whole genome shotgun (WGS) entry which is preliminary data.</text>
</comment>